<dbReference type="PROSITE" id="PS50931">
    <property type="entry name" value="HTH_LYSR"/>
    <property type="match status" value="1"/>
</dbReference>
<dbReference type="Proteomes" id="UP000635983">
    <property type="component" value="Unassembled WGS sequence"/>
</dbReference>
<evidence type="ECO:0000313" key="7">
    <source>
        <dbReference type="Proteomes" id="UP000635983"/>
    </source>
</evidence>
<keyword evidence="7" id="KW-1185">Reference proteome</keyword>
<dbReference type="EMBL" id="BMPO01000009">
    <property type="protein sequence ID" value="GGK06697.1"/>
    <property type="molecule type" value="Genomic_DNA"/>
</dbReference>
<dbReference type="SUPFAM" id="SSF53850">
    <property type="entry name" value="Periplasmic binding protein-like II"/>
    <property type="match status" value="1"/>
</dbReference>
<evidence type="ECO:0000256" key="2">
    <source>
        <dbReference type="ARBA" id="ARBA00023015"/>
    </source>
</evidence>
<protein>
    <submittedName>
        <fullName evidence="6">LysR family transcriptional regulator</fullName>
    </submittedName>
</protein>
<dbReference type="PANTHER" id="PTHR30537:SF5">
    <property type="entry name" value="HTH-TYPE TRANSCRIPTIONAL ACTIVATOR TTDR-RELATED"/>
    <property type="match status" value="1"/>
</dbReference>
<dbReference type="InterPro" id="IPR000847">
    <property type="entry name" value="LysR_HTH_N"/>
</dbReference>
<dbReference type="GO" id="GO:0003700">
    <property type="term" value="F:DNA-binding transcription factor activity"/>
    <property type="evidence" value="ECO:0007669"/>
    <property type="project" value="InterPro"/>
</dbReference>
<proteinExistence type="inferred from homology"/>
<dbReference type="Gene3D" id="1.10.10.10">
    <property type="entry name" value="Winged helix-like DNA-binding domain superfamily/Winged helix DNA-binding domain"/>
    <property type="match status" value="1"/>
</dbReference>
<evidence type="ECO:0000313" key="6">
    <source>
        <dbReference type="EMBL" id="GGK06697.1"/>
    </source>
</evidence>
<dbReference type="RefSeq" id="WP_188985221.1">
    <property type="nucleotide sequence ID" value="NZ_BMPO01000009.1"/>
</dbReference>
<dbReference type="InterPro" id="IPR058163">
    <property type="entry name" value="LysR-type_TF_proteobact-type"/>
</dbReference>
<dbReference type="SUPFAM" id="SSF46785">
    <property type="entry name" value="Winged helix' DNA-binding domain"/>
    <property type="match status" value="1"/>
</dbReference>
<keyword evidence="4" id="KW-0804">Transcription</keyword>
<dbReference type="CDD" id="cd08422">
    <property type="entry name" value="PBP2_CrgA_like"/>
    <property type="match status" value="1"/>
</dbReference>
<dbReference type="Pfam" id="PF00126">
    <property type="entry name" value="HTH_1"/>
    <property type="match status" value="1"/>
</dbReference>
<dbReference type="InterPro" id="IPR005119">
    <property type="entry name" value="LysR_subst-bd"/>
</dbReference>
<dbReference type="InterPro" id="IPR036388">
    <property type="entry name" value="WH-like_DNA-bd_sf"/>
</dbReference>
<dbReference type="Gene3D" id="3.40.190.290">
    <property type="match status" value="1"/>
</dbReference>
<keyword evidence="2" id="KW-0805">Transcription regulation</keyword>
<keyword evidence="3" id="KW-0238">DNA-binding</keyword>
<organism evidence="6 7">
    <name type="scientific">Pseudomonas matsuisoli</name>
    <dbReference type="NCBI Taxonomy" id="1515666"/>
    <lineage>
        <taxon>Bacteria</taxon>
        <taxon>Pseudomonadati</taxon>
        <taxon>Pseudomonadota</taxon>
        <taxon>Gammaproteobacteria</taxon>
        <taxon>Pseudomonadales</taxon>
        <taxon>Pseudomonadaceae</taxon>
        <taxon>Pseudomonas</taxon>
    </lineage>
</organism>
<dbReference type="PANTHER" id="PTHR30537">
    <property type="entry name" value="HTH-TYPE TRANSCRIPTIONAL REGULATOR"/>
    <property type="match status" value="1"/>
</dbReference>
<dbReference type="InterPro" id="IPR036390">
    <property type="entry name" value="WH_DNA-bd_sf"/>
</dbReference>
<reference evidence="6" key="1">
    <citation type="journal article" date="2014" name="Int. J. Syst. Evol. Microbiol.">
        <title>Complete genome sequence of Corynebacterium casei LMG S-19264T (=DSM 44701T), isolated from a smear-ripened cheese.</title>
        <authorList>
            <consortium name="US DOE Joint Genome Institute (JGI-PGF)"/>
            <person name="Walter F."/>
            <person name="Albersmeier A."/>
            <person name="Kalinowski J."/>
            <person name="Ruckert C."/>
        </authorList>
    </citation>
    <scope>NUCLEOTIDE SEQUENCE</scope>
    <source>
        <strain evidence="6">JCM 30078</strain>
    </source>
</reference>
<comment type="caution">
    <text evidence="6">The sequence shown here is derived from an EMBL/GenBank/DDBJ whole genome shotgun (WGS) entry which is preliminary data.</text>
</comment>
<reference evidence="6" key="2">
    <citation type="submission" date="2020-09" db="EMBL/GenBank/DDBJ databases">
        <authorList>
            <person name="Sun Q."/>
            <person name="Ohkuma M."/>
        </authorList>
    </citation>
    <scope>NUCLEOTIDE SEQUENCE</scope>
    <source>
        <strain evidence="6">JCM 30078</strain>
    </source>
</reference>
<sequence>MELLALRLFDHIADTGSFTAAATHFRLAVSTVSRQIGALEEEMGQRLLFRHTRAVTLTEDGRQFHEQVRDILNRLDQATEALTSVGASPAGILKINGPVAFGRRHIVPLLSEFQAAYPALRVELTLSDAYGDPVQGGTDVTFRIGSLSDSNLVARELAPMRFVVCATPAYLQRAGVPSSPDALKDHNCLVYRGARGLQYWYFRGAQERDWHELAVAGDLYCNDADALLAVGLLDRGLMLFPTWLVHEELAAGRLCTVLDNWEASIEPTRTAIHLVFPSSRLRSPKVSLFIDYIRERVGSQPYWDQERLNAV</sequence>
<evidence type="ECO:0000256" key="4">
    <source>
        <dbReference type="ARBA" id="ARBA00023163"/>
    </source>
</evidence>
<dbReference type="Pfam" id="PF03466">
    <property type="entry name" value="LysR_substrate"/>
    <property type="match status" value="1"/>
</dbReference>
<comment type="similarity">
    <text evidence="1">Belongs to the LysR transcriptional regulatory family.</text>
</comment>
<gene>
    <name evidence="6" type="ORF">GCM10009304_36130</name>
</gene>
<evidence type="ECO:0000256" key="3">
    <source>
        <dbReference type="ARBA" id="ARBA00023125"/>
    </source>
</evidence>
<feature type="domain" description="HTH lysR-type" evidence="5">
    <location>
        <begin position="1"/>
        <end position="58"/>
    </location>
</feature>
<evidence type="ECO:0000259" key="5">
    <source>
        <dbReference type="PROSITE" id="PS50931"/>
    </source>
</evidence>
<dbReference type="FunFam" id="1.10.10.10:FF:000001">
    <property type="entry name" value="LysR family transcriptional regulator"/>
    <property type="match status" value="1"/>
</dbReference>
<name>A0A917V0V5_9PSED</name>
<dbReference type="GO" id="GO:0003677">
    <property type="term" value="F:DNA binding"/>
    <property type="evidence" value="ECO:0007669"/>
    <property type="project" value="UniProtKB-KW"/>
</dbReference>
<evidence type="ECO:0000256" key="1">
    <source>
        <dbReference type="ARBA" id="ARBA00009437"/>
    </source>
</evidence>
<dbReference type="AlphaFoldDB" id="A0A917V0V5"/>
<accession>A0A917V0V5</accession>